<proteinExistence type="predicted"/>
<keyword evidence="2" id="KW-1185">Reference proteome</keyword>
<dbReference type="AlphaFoldDB" id="A0A927MUY8"/>
<accession>A0A927MUY8</accession>
<dbReference type="EMBL" id="JADBEM010000001">
    <property type="protein sequence ID" value="MBE1605293.1"/>
    <property type="molecule type" value="Genomic_DNA"/>
</dbReference>
<dbReference type="Proteomes" id="UP000638648">
    <property type="component" value="Unassembled WGS sequence"/>
</dbReference>
<evidence type="ECO:0000313" key="2">
    <source>
        <dbReference type="Proteomes" id="UP000638648"/>
    </source>
</evidence>
<evidence type="ECO:0000313" key="1">
    <source>
        <dbReference type="EMBL" id="MBE1605293.1"/>
    </source>
</evidence>
<name>A0A927MUY8_9ACTN</name>
<protein>
    <submittedName>
        <fullName evidence="1">Uncharacterized protein</fullName>
    </submittedName>
</protein>
<sequence length="200" mass="21893">MGWATKQRIILLGALPVVGALVNRAVPLPGIAVEDGMRDAYLGVPVMVNDRIYLAGPVFKNRSPFPLTIRSAKTPGAPGGIELVDVRLYRSADFEDSPPLIWATDGGLDRFDPGDRQSESVIGRRIAPGDQLADEGDKTVVLFEFRAVKPGAWRWPGTEIRYQQAGLTWTESIGPNYEVKVATSRAEWTKYGEGQWGLPS</sequence>
<dbReference type="RefSeq" id="WP_192749656.1">
    <property type="nucleotide sequence ID" value="NZ_BAABJL010000001.1"/>
</dbReference>
<reference evidence="1" key="1">
    <citation type="submission" date="2020-10" db="EMBL/GenBank/DDBJ databases">
        <title>Sequencing the genomes of 1000 actinobacteria strains.</title>
        <authorList>
            <person name="Klenk H.-P."/>
        </authorList>
    </citation>
    <scope>NUCLEOTIDE SEQUENCE</scope>
    <source>
        <strain evidence="1">DSM 45354</strain>
    </source>
</reference>
<comment type="caution">
    <text evidence="1">The sequence shown here is derived from an EMBL/GenBank/DDBJ whole genome shotgun (WGS) entry which is preliminary data.</text>
</comment>
<gene>
    <name evidence="1" type="ORF">HEB94_002141</name>
</gene>
<organism evidence="1 2">
    <name type="scientific">Actinopolymorpha pittospori</name>
    <dbReference type="NCBI Taxonomy" id="648752"/>
    <lineage>
        <taxon>Bacteria</taxon>
        <taxon>Bacillati</taxon>
        <taxon>Actinomycetota</taxon>
        <taxon>Actinomycetes</taxon>
        <taxon>Propionibacteriales</taxon>
        <taxon>Actinopolymorphaceae</taxon>
        <taxon>Actinopolymorpha</taxon>
    </lineage>
</organism>